<protein>
    <submittedName>
        <fullName evidence="2">LysR family transcriptional regulator</fullName>
    </submittedName>
</protein>
<dbReference type="KEGG" id="dax:FDQ92_10230"/>
<accession>A0A4P8L3H5</accession>
<dbReference type="AlphaFoldDB" id="A0A4P8L3H5"/>
<dbReference type="PANTHER" id="PTHR30432:SF1">
    <property type="entry name" value="DNA-BINDING TRANSCRIPTIONAL DUAL REGULATOR MODE"/>
    <property type="match status" value="1"/>
</dbReference>
<dbReference type="RefSeq" id="WP_137424729.1">
    <property type="nucleotide sequence ID" value="NZ_CP040098.1"/>
</dbReference>
<dbReference type="Proteomes" id="UP000298602">
    <property type="component" value="Chromosome"/>
</dbReference>
<organism evidence="2 3">
    <name type="scientific">Desulfoglaeba alkanexedens ALDC</name>
    <dbReference type="NCBI Taxonomy" id="980445"/>
    <lineage>
        <taxon>Bacteria</taxon>
        <taxon>Pseudomonadati</taxon>
        <taxon>Thermodesulfobacteriota</taxon>
        <taxon>Syntrophobacteria</taxon>
        <taxon>Syntrophobacterales</taxon>
        <taxon>Syntrophobacteraceae</taxon>
        <taxon>Desulfoglaeba</taxon>
    </lineage>
</organism>
<evidence type="ECO:0000259" key="1">
    <source>
        <dbReference type="Pfam" id="PF00126"/>
    </source>
</evidence>
<reference evidence="2 3" key="2">
    <citation type="submission" date="2019-05" db="EMBL/GenBank/DDBJ databases">
        <authorList>
            <person name="Suflita J.M."/>
            <person name="Marks C.R."/>
        </authorList>
    </citation>
    <scope>NUCLEOTIDE SEQUENCE [LARGE SCALE GENOMIC DNA]</scope>
    <source>
        <strain evidence="2 3">ALDC</strain>
    </source>
</reference>
<dbReference type="GO" id="GO:0003700">
    <property type="term" value="F:DNA-binding transcription factor activity"/>
    <property type="evidence" value="ECO:0007669"/>
    <property type="project" value="InterPro"/>
</dbReference>
<reference evidence="2 3" key="1">
    <citation type="submission" date="2019-05" db="EMBL/GenBank/DDBJ databases">
        <title>The Complete Genome Sequence of the n-alkane-degrading Desulfoglaeba alkanexedens ALDC reveals multiple alkylsuccinate synthase gene clusters.</title>
        <authorList>
            <person name="Callaghan A.V."/>
            <person name="Davidova I.A."/>
            <person name="Duncan K.E."/>
            <person name="Morris B."/>
            <person name="McInerney M.J."/>
        </authorList>
    </citation>
    <scope>NUCLEOTIDE SEQUENCE [LARGE SCALE GENOMIC DNA]</scope>
    <source>
        <strain evidence="2 3">ALDC</strain>
    </source>
</reference>
<evidence type="ECO:0000313" key="2">
    <source>
        <dbReference type="EMBL" id="QCQ22506.1"/>
    </source>
</evidence>
<keyword evidence="3" id="KW-1185">Reference proteome</keyword>
<dbReference type="InterPro" id="IPR036388">
    <property type="entry name" value="WH-like_DNA-bd_sf"/>
</dbReference>
<dbReference type="OrthoDB" id="9800709at2"/>
<dbReference type="PANTHER" id="PTHR30432">
    <property type="entry name" value="TRANSCRIPTIONAL REGULATOR MODE"/>
    <property type="match status" value="1"/>
</dbReference>
<feature type="domain" description="HTH lysR-type" evidence="1">
    <location>
        <begin position="28"/>
        <end position="89"/>
    </location>
</feature>
<dbReference type="InterPro" id="IPR051815">
    <property type="entry name" value="Molybdate_resp_trans_reg"/>
</dbReference>
<name>A0A4P8L3H5_9BACT</name>
<evidence type="ECO:0000313" key="3">
    <source>
        <dbReference type="Proteomes" id="UP000298602"/>
    </source>
</evidence>
<dbReference type="InterPro" id="IPR036390">
    <property type="entry name" value="WH_DNA-bd_sf"/>
</dbReference>
<dbReference type="Pfam" id="PF00126">
    <property type="entry name" value="HTH_1"/>
    <property type="match status" value="1"/>
</dbReference>
<dbReference type="EMBL" id="CP040098">
    <property type="protein sequence ID" value="QCQ22506.1"/>
    <property type="molecule type" value="Genomic_DNA"/>
</dbReference>
<proteinExistence type="predicted"/>
<gene>
    <name evidence="2" type="ORF">FDQ92_10230</name>
</gene>
<dbReference type="Gene3D" id="1.10.10.10">
    <property type="entry name" value="Winged helix-like DNA-binding domain superfamily/Winged helix DNA-binding domain"/>
    <property type="match status" value="1"/>
</dbReference>
<dbReference type="SUPFAM" id="SSF46785">
    <property type="entry name" value="Winged helix' DNA-binding domain"/>
    <property type="match status" value="1"/>
</dbReference>
<sequence>MNPLKRFSVRSKIWIEDEEGNIVFGSGRLRILDAVDRHGSILGAAKELHMSYRAVWGKIKATEDRLGRPLLTRKVGGTRGGGSELTPLGKLMIERFRRLQALTETAADSLFQDLFTPGIPGDER</sequence>
<dbReference type="InterPro" id="IPR000847">
    <property type="entry name" value="LysR_HTH_N"/>
</dbReference>